<feature type="compositionally biased region" description="Basic and acidic residues" evidence="1">
    <location>
        <begin position="115"/>
        <end position="126"/>
    </location>
</feature>
<proteinExistence type="predicted"/>
<evidence type="ECO:0000313" key="2">
    <source>
        <dbReference type="EMBL" id="KAJ8434821.1"/>
    </source>
</evidence>
<dbReference type="Proteomes" id="UP001153076">
    <property type="component" value="Unassembled WGS sequence"/>
</dbReference>
<feature type="region of interest" description="Disordered" evidence="1">
    <location>
        <begin position="1"/>
        <end position="46"/>
    </location>
</feature>
<protein>
    <submittedName>
        <fullName evidence="2">Uncharacterized protein</fullName>
    </submittedName>
</protein>
<feature type="region of interest" description="Disordered" evidence="1">
    <location>
        <begin position="193"/>
        <end position="224"/>
    </location>
</feature>
<keyword evidence="3" id="KW-1185">Reference proteome</keyword>
<dbReference type="EMBL" id="JAKOGI010000449">
    <property type="protein sequence ID" value="KAJ8434821.1"/>
    <property type="molecule type" value="Genomic_DNA"/>
</dbReference>
<feature type="region of interest" description="Disordered" evidence="1">
    <location>
        <begin position="69"/>
        <end position="147"/>
    </location>
</feature>
<organism evidence="2 3">
    <name type="scientific">Carnegiea gigantea</name>
    <dbReference type="NCBI Taxonomy" id="171969"/>
    <lineage>
        <taxon>Eukaryota</taxon>
        <taxon>Viridiplantae</taxon>
        <taxon>Streptophyta</taxon>
        <taxon>Embryophyta</taxon>
        <taxon>Tracheophyta</taxon>
        <taxon>Spermatophyta</taxon>
        <taxon>Magnoliopsida</taxon>
        <taxon>eudicotyledons</taxon>
        <taxon>Gunneridae</taxon>
        <taxon>Pentapetalae</taxon>
        <taxon>Caryophyllales</taxon>
        <taxon>Cactineae</taxon>
        <taxon>Cactaceae</taxon>
        <taxon>Cactoideae</taxon>
        <taxon>Echinocereeae</taxon>
        <taxon>Carnegiea</taxon>
    </lineage>
</organism>
<comment type="caution">
    <text evidence="2">The sequence shown here is derived from an EMBL/GenBank/DDBJ whole genome shotgun (WGS) entry which is preliminary data.</text>
</comment>
<feature type="compositionally biased region" description="Basic and acidic residues" evidence="1">
    <location>
        <begin position="72"/>
        <end position="87"/>
    </location>
</feature>
<accession>A0A9Q1QB05</accession>
<sequence>MRHRHIGKHEQWRRKIEASKDRENRCSSHLSRKEAAGDEARERRSSVAIVHSGRLTVERHSGEWRAAWTTNRSKEQWKRKIEGERSVRGSVATHLSRKEAAGDEGTQANTNSGEGRSKPRRTERIGVLRTSAGKKLPATRCAGDEARERSWKKLGKKYLPLPAIVHSGRLTAERHSGEWRAAWTTNRSKEQWKRKIEGERSVRGSVATRLSRKEAAGDEGRERT</sequence>
<evidence type="ECO:0000256" key="1">
    <source>
        <dbReference type="SAM" id="MobiDB-lite"/>
    </source>
</evidence>
<feature type="compositionally biased region" description="Basic and acidic residues" evidence="1">
    <location>
        <begin position="211"/>
        <end position="224"/>
    </location>
</feature>
<feature type="compositionally biased region" description="Basic and acidic residues" evidence="1">
    <location>
        <begin position="8"/>
        <end position="45"/>
    </location>
</feature>
<reference evidence="2" key="1">
    <citation type="submission" date="2022-04" db="EMBL/GenBank/DDBJ databases">
        <title>Carnegiea gigantea Genome sequencing and assembly v2.</title>
        <authorList>
            <person name="Copetti D."/>
            <person name="Sanderson M.J."/>
            <person name="Burquez A."/>
            <person name="Wojciechowski M.F."/>
        </authorList>
    </citation>
    <scope>NUCLEOTIDE SEQUENCE</scope>
    <source>
        <strain evidence="2">SGP5-SGP5p</strain>
        <tissue evidence="2">Aerial part</tissue>
    </source>
</reference>
<name>A0A9Q1QB05_9CARY</name>
<evidence type="ECO:0000313" key="3">
    <source>
        <dbReference type="Proteomes" id="UP001153076"/>
    </source>
</evidence>
<feature type="compositionally biased region" description="Basic and acidic residues" evidence="1">
    <location>
        <begin position="193"/>
        <end position="202"/>
    </location>
</feature>
<dbReference type="AlphaFoldDB" id="A0A9Q1QB05"/>
<gene>
    <name evidence="2" type="ORF">Cgig2_033543</name>
</gene>